<accession>A0A1K1LBU3</accession>
<organism evidence="1 2">
    <name type="scientific">Desulfovibrio piger</name>
    <dbReference type="NCBI Taxonomy" id="901"/>
    <lineage>
        <taxon>Bacteria</taxon>
        <taxon>Pseudomonadati</taxon>
        <taxon>Thermodesulfobacteriota</taxon>
        <taxon>Desulfovibrionia</taxon>
        <taxon>Desulfovibrionales</taxon>
        <taxon>Desulfovibrionaceae</taxon>
        <taxon>Desulfovibrio</taxon>
    </lineage>
</organism>
<dbReference type="Proteomes" id="UP000186323">
    <property type="component" value="Chromosome I"/>
</dbReference>
<keyword evidence="2" id="KW-1185">Reference proteome</keyword>
<evidence type="ECO:0000313" key="1">
    <source>
        <dbReference type="EMBL" id="SFV72168.1"/>
    </source>
</evidence>
<evidence type="ECO:0000313" key="2">
    <source>
        <dbReference type="Proteomes" id="UP000186323"/>
    </source>
</evidence>
<proteinExistence type="predicted"/>
<dbReference type="KEGG" id="dpg:DESPIGER_0275"/>
<gene>
    <name evidence="1" type="ORF">DESPIGER_0275</name>
</gene>
<dbReference type="EMBL" id="LT630450">
    <property type="protein sequence ID" value="SFV72168.1"/>
    <property type="molecule type" value="Genomic_DNA"/>
</dbReference>
<protein>
    <submittedName>
        <fullName evidence="1">Uncharacterized protein</fullName>
    </submittedName>
</protein>
<sequence length="43" mass="5120">MRSIQAILPCAGTLLNGRHHHCWVRHTYLLRYFDVSVQTELPW</sequence>
<dbReference type="AlphaFoldDB" id="A0A1K1LBU3"/>
<reference evidence="2" key="1">
    <citation type="submission" date="2016-10" db="EMBL/GenBank/DDBJ databases">
        <authorList>
            <person name="Wegmann U."/>
        </authorList>
    </citation>
    <scope>NUCLEOTIDE SEQUENCE [LARGE SCALE GENOMIC DNA]</scope>
</reference>
<name>A0A1K1LBU3_9BACT</name>